<dbReference type="Proteomes" id="UP000789920">
    <property type="component" value="Unassembled WGS sequence"/>
</dbReference>
<feature type="non-terminal residue" evidence="1">
    <location>
        <position position="1"/>
    </location>
</feature>
<comment type="caution">
    <text evidence="1">The sequence shown here is derived from an EMBL/GenBank/DDBJ whole genome shotgun (WGS) entry which is preliminary data.</text>
</comment>
<keyword evidence="2" id="KW-1185">Reference proteome</keyword>
<evidence type="ECO:0000313" key="1">
    <source>
        <dbReference type="EMBL" id="CAG8852037.1"/>
    </source>
</evidence>
<evidence type="ECO:0000313" key="2">
    <source>
        <dbReference type="Proteomes" id="UP000789920"/>
    </source>
</evidence>
<organism evidence="1 2">
    <name type="scientific">Racocetra persica</name>
    <dbReference type="NCBI Taxonomy" id="160502"/>
    <lineage>
        <taxon>Eukaryota</taxon>
        <taxon>Fungi</taxon>
        <taxon>Fungi incertae sedis</taxon>
        <taxon>Mucoromycota</taxon>
        <taxon>Glomeromycotina</taxon>
        <taxon>Glomeromycetes</taxon>
        <taxon>Diversisporales</taxon>
        <taxon>Gigasporaceae</taxon>
        <taxon>Racocetra</taxon>
    </lineage>
</organism>
<reference evidence="1" key="1">
    <citation type="submission" date="2021-06" db="EMBL/GenBank/DDBJ databases">
        <authorList>
            <person name="Kallberg Y."/>
            <person name="Tangrot J."/>
            <person name="Rosling A."/>
        </authorList>
    </citation>
    <scope>NUCLEOTIDE SEQUENCE</scope>
    <source>
        <strain evidence="1">MA461A</strain>
    </source>
</reference>
<protein>
    <submittedName>
        <fullName evidence="1">642_t:CDS:1</fullName>
    </submittedName>
</protein>
<accession>A0ACA9T042</accession>
<gene>
    <name evidence="1" type="ORF">RPERSI_LOCUS36870</name>
</gene>
<name>A0ACA9T042_9GLOM</name>
<dbReference type="EMBL" id="CAJVQC010179614">
    <property type="protein sequence ID" value="CAG8852037.1"/>
    <property type="molecule type" value="Genomic_DNA"/>
</dbReference>
<sequence>DKNLSANTIRLYLNVLDKFPNEFNTNNLREYFRTNPRNYEATSLKTQQYALNSYIKFKKFTVE</sequence>
<proteinExistence type="predicted"/>